<comment type="caution">
    <text evidence="1">The sequence shown here is derived from an EMBL/GenBank/DDBJ whole genome shotgun (WGS) entry which is preliminary data.</text>
</comment>
<gene>
    <name evidence="1" type="ORF">L6452_39166</name>
</gene>
<reference evidence="2" key="1">
    <citation type="journal article" date="2022" name="Mol. Ecol. Resour.">
        <title>The genomes of chicory, endive, great burdock and yacon provide insights into Asteraceae palaeo-polyploidization history and plant inulin production.</title>
        <authorList>
            <person name="Fan W."/>
            <person name="Wang S."/>
            <person name="Wang H."/>
            <person name="Wang A."/>
            <person name="Jiang F."/>
            <person name="Liu H."/>
            <person name="Zhao H."/>
            <person name="Xu D."/>
            <person name="Zhang Y."/>
        </authorList>
    </citation>
    <scope>NUCLEOTIDE SEQUENCE [LARGE SCALE GENOMIC DNA]</scope>
    <source>
        <strain evidence="2">cv. Niubang</strain>
    </source>
</reference>
<protein>
    <submittedName>
        <fullName evidence="1">Uncharacterized protein</fullName>
    </submittedName>
</protein>
<dbReference type="EMBL" id="CM042061">
    <property type="protein sequence ID" value="KAI3673056.1"/>
    <property type="molecule type" value="Genomic_DNA"/>
</dbReference>
<proteinExistence type="predicted"/>
<sequence length="347" mass="39320">MDKIEAEFRALKKGNMTVKEYTRQFMEKLGLVGHVALTEKEKIKAYLKGLPTDMMYMVCNSKASNLRETIEEVRIMEDVYARTKEERPVVGDKRKWESNHGHLKSSRPFNEGRSFDNRREARWCPRCRSKNHGNCNSNPTSCAKCGKSDHATRDFLVKGIVCSECKMPGHFQKDCSKWRTGSAPEKKENPPRVPGRAFQMKDDEAKASTDMVSGTFLLNSVPARVLFDSGASFSFIYNVFYRKLAMPTSSLEDNLVVEIENGGQVVIRMVLKGCVLDVEGKEFSINLKPMLIGGFDVVVEMDWLEENQDKIVCSKKLIRVPFSSGEMVVIYGERRKGDVTIITMAKA</sequence>
<name>A0ACB8XRK3_ARCLA</name>
<dbReference type="Proteomes" id="UP001055879">
    <property type="component" value="Linkage Group LG15"/>
</dbReference>
<evidence type="ECO:0000313" key="1">
    <source>
        <dbReference type="EMBL" id="KAI3673056.1"/>
    </source>
</evidence>
<keyword evidence="2" id="KW-1185">Reference proteome</keyword>
<reference evidence="1 2" key="2">
    <citation type="journal article" date="2022" name="Mol. Ecol. Resour.">
        <title>The genomes of chicory, endive, great burdock and yacon provide insights into Asteraceae paleo-polyploidization history and plant inulin production.</title>
        <authorList>
            <person name="Fan W."/>
            <person name="Wang S."/>
            <person name="Wang H."/>
            <person name="Wang A."/>
            <person name="Jiang F."/>
            <person name="Liu H."/>
            <person name="Zhao H."/>
            <person name="Xu D."/>
            <person name="Zhang Y."/>
        </authorList>
    </citation>
    <scope>NUCLEOTIDE SEQUENCE [LARGE SCALE GENOMIC DNA]</scope>
    <source>
        <strain evidence="2">cv. Niubang</strain>
    </source>
</reference>
<organism evidence="1 2">
    <name type="scientific">Arctium lappa</name>
    <name type="common">Greater burdock</name>
    <name type="synonym">Lappa major</name>
    <dbReference type="NCBI Taxonomy" id="4217"/>
    <lineage>
        <taxon>Eukaryota</taxon>
        <taxon>Viridiplantae</taxon>
        <taxon>Streptophyta</taxon>
        <taxon>Embryophyta</taxon>
        <taxon>Tracheophyta</taxon>
        <taxon>Spermatophyta</taxon>
        <taxon>Magnoliopsida</taxon>
        <taxon>eudicotyledons</taxon>
        <taxon>Gunneridae</taxon>
        <taxon>Pentapetalae</taxon>
        <taxon>asterids</taxon>
        <taxon>campanulids</taxon>
        <taxon>Asterales</taxon>
        <taxon>Asteraceae</taxon>
        <taxon>Carduoideae</taxon>
        <taxon>Cardueae</taxon>
        <taxon>Arctiinae</taxon>
        <taxon>Arctium</taxon>
    </lineage>
</organism>
<evidence type="ECO:0000313" key="2">
    <source>
        <dbReference type="Proteomes" id="UP001055879"/>
    </source>
</evidence>
<accession>A0ACB8XRK3</accession>